<feature type="compositionally biased region" description="Basic and acidic residues" evidence="8">
    <location>
        <begin position="598"/>
        <end position="614"/>
    </location>
</feature>
<name>A0A8C3N0F3_GEOPR</name>
<dbReference type="AlphaFoldDB" id="A0A8C3N0F3"/>
<evidence type="ECO:0000256" key="2">
    <source>
        <dbReference type="ARBA" id="ARBA00022490"/>
    </source>
</evidence>
<evidence type="ECO:0000256" key="5">
    <source>
        <dbReference type="ARBA" id="ARBA00022737"/>
    </source>
</evidence>
<dbReference type="InterPro" id="IPR027324">
    <property type="entry name" value="MAP2/MAP4/Tau"/>
</dbReference>
<feature type="compositionally biased region" description="Low complexity" evidence="8">
    <location>
        <begin position="247"/>
        <end position="259"/>
    </location>
</feature>
<keyword evidence="5" id="KW-0677">Repeat</keyword>
<dbReference type="Ensembl" id="ENSCPVT00000014630.2">
    <property type="protein sequence ID" value="ENSCPVP00000014002.2"/>
    <property type="gene ID" value="ENSCPVG00000018446.1"/>
</dbReference>
<feature type="region of interest" description="Disordered" evidence="8">
    <location>
        <begin position="333"/>
        <end position="832"/>
    </location>
</feature>
<feature type="region of interest" description="Disordered" evidence="8">
    <location>
        <begin position="1"/>
        <end position="25"/>
    </location>
</feature>
<feature type="compositionally biased region" description="Low complexity" evidence="8">
    <location>
        <begin position="616"/>
        <end position="654"/>
    </location>
</feature>
<dbReference type="GO" id="GO:0031175">
    <property type="term" value="P:neuron projection development"/>
    <property type="evidence" value="ECO:0007669"/>
    <property type="project" value="TreeGrafter"/>
</dbReference>
<sequence length="974" mass="100484">MSLSNQQPEYSPLGKGKSPESFPAAFHRMESPKDFGKTEFEWQRTEGKLNEIGLNVNSGGPIKDGLVKNASFTDEDKLCFFEGKLDKELKIAQKDKREFEVPGKKYQAAAGHLESWSLISETFPSAEGNFGNPKATDFRVGQAGAEKAAPGLGKNEAITDQEKAVGKAGMETKCQPEPKLPQLSVPESDAGKYMKEQEISVWNPNFQPVLANDSGSKEAAVKKDGAPGYCVLGVLNDSYGQSGLSSPAPAAKAAPPTTTVELAQDESKSSDLSESPELEEEMEEQLGSEGSLLARAAHQRKAMRRAMSECSHLSVPLTLNLADKYPEPVLREDVATGLLSPNSSLTQSRSPTAAKPSSPMKRSLTVAEEQAALGGPAAPPSPGPGAQPPAPAREEPAAKKREEWNGGNSLKKELGSPSAFHSKLEQIPELGSQDKERQEAAGKRDKRDGGDGAPGLDAPKGKGAEPEPGKTAPLERKEIEVSNVQSSPSPKQGDLPRDGKAEEPKAAEAVSGNDITAPPNKELPPSPEKKTKPAASSSSAKAAAAKAKPSGSTSPKRPSSATPGTNKKPTSPSAAPAPGTTSKRPGTSSTRPSTLTPKETKPKVADAKPAEKRTSLSKPPSSTTPKTPSRSSSAAPRTTAPSPVTAAAAAKTTAPTPPKRPTSIKTDAKPADAKKPPAKSPSADSSRPKSAPGSTTKSSATTPSTAASSVPGTAPSRPKPKAAAPKAATASTVSADAKRAAGKAAGSKGSAGPTARAPRPASAAGPDLRHVRSKVGSTDNIKHQPGGGKGKVEKRPESAGAAPSSEPSAGTKVAPKVAAKEGVPKQPNGKVQIVSKKANYSHVQSKCGSKDNIKHVPGGGNVQIQNKKVDLSKVSSKCGSKANIKHKPGGGDVKIENQKLNFKEKAQAKVGSLDNVGHSPAGGVVKVRAGTWHSQGMALIHFLSFCCCCSCCAPPPPQPGTASLLLGPLLCAPG</sequence>
<feature type="compositionally biased region" description="Basic and acidic residues" evidence="8">
    <location>
        <begin position="422"/>
        <end position="450"/>
    </location>
</feature>
<feature type="compositionally biased region" description="Polar residues" evidence="8">
    <location>
        <begin position="339"/>
        <end position="351"/>
    </location>
</feature>
<evidence type="ECO:0000256" key="4">
    <source>
        <dbReference type="ARBA" id="ARBA00022701"/>
    </source>
</evidence>
<feature type="compositionally biased region" description="Basic and acidic residues" evidence="8">
    <location>
        <begin position="459"/>
        <end position="480"/>
    </location>
</feature>
<accession>A0A8U8BWG6</accession>
<dbReference type="GO" id="GO:0000226">
    <property type="term" value="P:microtubule cytoskeleton organization"/>
    <property type="evidence" value="ECO:0007669"/>
    <property type="project" value="TreeGrafter"/>
</dbReference>
<feature type="compositionally biased region" description="Acidic residues" evidence="8">
    <location>
        <begin position="274"/>
        <end position="286"/>
    </location>
</feature>
<feature type="compositionally biased region" description="Low complexity" evidence="8">
    <location>
        <begin position="567"/>
        <end position="583"/>
    </location>
</feature>
<dbReference type="GO" id="GO:0043005">
    <property type="term" value="C:neuron projection"/>
    <property type="evidence" value="ECO:0007669"/>
    <property type="project" value="TreeGrafter"/>
</dbReference>
<reference evidence="9" key="3">
    <citation type="submission" date="2025-09" db="UniProtKB">
        <authorList>
            <consortium name="Ensembl"/>
        </authorList>
    </citation>
    <scope>IDENTIFICATION</scope>
</reference>
<keyword evidence="2 7" id="KW-0963">Cytoplasm</keyword>
<dbReference type="PROSITE" id="PS00229">
    <property type="entry name" value="TAU_MAP_1"/>
    <property type="match status" value="3"/>
</dbReference>
<feature type="region of interest" description="Disordered" evidence="8">
    <location>
        <begin position="241"/>
        <end position="309"/>
    </location>
</feature>
<reference evidence="9" key="1">
    <citation type="submission" date="2020-02" db="EMBL/GenBank/DDBJ databases">
        <authorList>
            <person name="Enbody D E."/>
            <person name="Pettersson E M."/>
        </authorList>
    </citation>
    <scope>NUCLEOTIDE SEQUENCE [LARGE SCALE GENOMIC DNA]</scope>
</reference>
<feature type="compositionally biased region" description="Low complexity" evidence="8">
    <location>
        <begin position="533"/>
        <end position="556"/>
    </location>
</feature>
<dbReference type="PANTHER" id="PTHR11501:SF16">
    <property type="entry name" value="MICROTUBULE-ASSOCIATED PROTEIN 4"/>
    <property type="match status" value="1"/>
</dbReference>
<evidence type="ECO:0000313" key="10">
    <source>
        <dbReference type="Proteomes" id="UP000694382"/>
    </source>
</evidence>
<feature type="compositionally biased region" description="Basic and acidic residues" evidence="8">
    <location>
        <begin position="666"/>
        <end position="675"/>
    </location>
</feature>
<dbReference type="Pfam" id="PF00418">
    <property type="entry name" value="Tubulin-binding"/>
    <property type="match status" value="4"/>
</dbReference>
<evidence type="ECO:0000313" key="9">
    <source>
        <dbReference type="Ensembl" id="ENSCPVP00000014002.2"/>
    </source>
</evidence>
<proteinExistence type="predicted"/>
<feature type="compositionally biased region" description="Pro residues" evidence="8">
    <location>
        <begin position="377"/>
        <end position="391"/>
    </location>
</feature>
<comment type="subcellular location">
    <subcellularLocation>
        <location evidence="1 7">Cytoplasm</location>
        <location evidence="1 7">Cytoskeleton</location>
    </subcellularLocation>
</comment>
<keyword evidence="4 7" id="KW-0493">Microtubule</keyword>
<feature type="region of interest" description="Disordered" evidence="8">
    <location>
        <begin position="164"/>
        <end position="186"/>
    </location>
</feature>
<protein>
    <recommendedName>
        <fullName evidence="7">Microtubule-associated protein</fullName>
    </recommendedName>
</protein>
<dbReference type="Proteomes" id="UP000694382">
    <property type="component" value="Chromosome 2"/>
</dbReference>
<evidence type="ECO:0000256" key="8">
    <source>
        <dbReference type="SAM" id="MobiDB-lite"/>
    </source>
</evidence>
<dbReference type="GO" id="GO:0005874">
    <property type="term" value="C:microtubule"/>
    <property type="evidence" value="ECO:0007669"/>
    <property type="project" value="UniProtKB-KW"/>
</dbReference>
<reference evidence="9" key="2">
    <citation type="submission" date="2025-08" db="UniProtKB">
        <authorList>
            <consortium name="Ensembl"/>
        </authorList>
    </citation>
    <scope>IDENTIFICATION</scope>
</reference>
<dbReference type="PROSITE" id="PS51491">
    <property type="entry name" value="TAU_MAP_2"/>
    <property type="match status" value="4"/>
</dbReference>
<feature type="compositionally biased region" description="Low complexity" evidence="8">
    <location>
        <begin position="367"/>
        <end position="376"/>
    </location>
</feature>
<dbReference type="GO" id="GO:0008017">
    <property type="term" value="F:microtubule binding"/>
    <property type="evidence" value="ECO:0007669"/>
    <property type="project" value="InterPro"/>
</dbReference>
<keyword evidence="3" id="KW-0597">Phosphoprotein</keyword>
<feature type="compositionally biased region" description="Low complexity" evidence="8">
    <location>
        <begin position="798"/>
        <end position="810"/>
    </location>
</feature>
<keyword evidence="10" id="KW-1185">Reference proteome</keyword>
<evidence type="ECO:0000256" key="1">
    <source>
        <dbReference type="ARBA" id="ARBA00004245"/>
    </source>
</evidence>
<evidence type="ECO:0000256" key="6">
    <source>
        <dbReference type="ARBA" id="ARBA00023212"/>
    </source>
</evidence>
<feature type="compositionally biased region" description="Low complexity" evidence="8">
    <location>
        <begin position="680"/>
        <end position="735"/>
    </location>
</feature>
<dbReference type="InterPro" id="IPR001084">
    <property type="entry name" value="MAP_tubulin-bd_rpt"/>
</dbReference>
<dbReference type="PANTHER" id="PTHR11501">
    <property type="entry name" value="MICROTUBULE-ASSOCIATED PROTEIN"/>
    <property type="match status" value="1"/>
</dbReference>
<feature type="compositionally biased region" description="Basic and acidic residues" evidence="8">
    <location>
        <begin position="392"/>
        <end position="414"/>
    </location>
</feature>
<feature type="compositionally biased region" description="Basic and acidic residues" evidence="8">
    <location>
        <begin position="494"/>
        <end position="506"/>
    </location>
</feature>
<evidence type="ECO:0000256" key="3">
    <source>
        <dbReference type="ARBA" id="ARBA00022553"/>
    </source>
</evidence>
<feature type="compositionally biased region" description="Polar residues" evidence="8">
    <location>
        <begin position="584"/>
        <end position="597"/>
    </location>
</feature>
<keyword evidence="6 7" id="KW-0206">Cytoskeleton</keyword>
<feature type="compositionally biased region" description="Low complexity" evidence="8">
    <location>
        <begin position="742"/>
        <end position="766"/>
    </location>
</feature>
<evidence type="ECO:0000256" key="7">
    <source>
        <dbReference type="RuleBase" id="RU000686"/>
    </source>
</evidence>
<accession>A0A8C3N0F3</accession>
<organism evidence="9 10">
    <name type="scientific">Geospiza parvula</name>
    <name type="common">Small tree-finch</name>
    <name type="synonym">Camarhynchus parvulus</name>
    <dbReference type="NCBI Taxonomy" id="87175"/>
    <lineage>
        <taxon>Eukaryota</taxon>
        <taxon>Metazoa</taxon>
        <taxon>Chordata</taxon>
        <taxon>Craniata</taxon>
        <taxon>Vertebrata</taxon>
        <taxon>Euteleostomi</taxon>
        <taxon>Archelosauria</taxon>
        <taxon>Archosauria</taxon>
        <taxon>Dinosauria</taxon>
        <taxon>Saurischia</taxon>
        <taxon>Theropoda</taxon>
        <taxon>Coelurosauria</taxon>
        <taxon>Aves</taxon>
        <taxon>Neognathae</taxon>
        <taxon>Neoaves</taxon>
        <taxon>Telluraves</taxon>
        <taxon>Australaves</taxon>
        <taxon>Passeriformes</taxon>
        <taxon>Thraupidae</taxon>
        <taxon>Camarhynchus</taxon>
    </lineage>
</organism>